<organism evidence="1">
    <name type="scientific">Trichuris suis</name>
    <name type="common">pig whipworm</name>
    <dbReference type="NCBI Taxonomy" id="68888"/>
    <lineage>
        <taxon>Eukaryota</taxon>
        <taxon>Metazoa</taxon>
        <taxon>Ecdysozoa</taxon>
        <taxon>Nematoda</taxon>
        <taxon>Enoplea</taxon>
        <taxon>Dorylaimia</taxon>
        <taxon>Trichinellida</taxon>
        <taxon>Trichuridae</taxon>
        <taxon>Trichuris</taxon>
    </lineage>
</organism>
<reference evidence="1" key="1">
    <citation type="journal article" date="2014" name="Nat. Genet.">
        <title>Genome and transcriptome of the porcine whipworm Trichuris suis.</title>
        <authorList>
            <person name="Jex A.R."/>
            <person name="Nejsum P."/>
            <person name="Schwarz E.M."/>
            <person name="Hu L."/>
            <person name="Young N.D."/>
            <person name="Hall R.S."/>
            <person name="Korhonen P.K."/>
            <person name="Liao S."/>
            <person name="Thamsborg S."/>
            <person name="Xia J."/>
            <person name="Xu P."/>
            <person name="Wang S."/>
            <person name="Scheerlinck J.P."/>
            <person name="Hofmann A."/>
            <person name="Sternberg P.W."/>
            <person name="Wang J."/>
            <person name="Gasser R.B."/>
        </authorList>
    </citation>
    <scope>NUCLEOTIDE SEQUENCE [LARGE SCALE GENOMIC DNA]</scope>
    <source>
        <strain evidence="1">DCEP-RM93F</strain>
    </source>
</reference>
<dbReference type="InterPro" id="IPR029064">
    <property type="entry name" value="Ribosomal_eL30-like_sf"/>
</dbReference>
<dbReference type="AlphaFoldDB" id="A0A085NCR2"/>
<dbReference type="Proteomes" id="UP000030758">
    <property type="component" value="Unassembled WGS sequence"/>
</dbReference>
<evidence type="ECO:0000313" key="1">
    <source>
        <dbReference type="EMBL" id="KFD67258.1"/>
    </source>
</evidence>
<dbReference type="Gene3D" id="3.30.1330.30">
    <property type="match status" value="1"/>
</dbReference>
<dbReference type="EMBL" id="KL367516">
    <property type="protein sequence ID" value="KFD67258.1"/>
    <property type="molecule type" value="Genomic_DNA"/>
</dbReference>
<sequence>MAHNEWQPIFHSCDESEMGRSMRFVNRNNPLWYFKFKQRSNVKAKKIQERLESFSASNFNMRNMAAFRKKASTLNSIEEAGTWVFGVENIGRVLASKHYVVRSIFLELGKCTKEEKQFLSQVNKMARQYDADVSVVAENALAAATGSNMHEGLCAQVIPVTAEESPMWQCGFTETAAETDGQFKKSMSSYFSNKSS</sequence>
<accession>A0A085NCR2</accession>
<proteinExistence type="predicted"/>
<dbReference type="SUPFAM" id="SSF55315">
    <property type="entry name" value="L30e-like"/>
    <property type="match status" value="1"/>
</dbReference>
<name>A0A085NCR2_9BILA</name>
<protein>
    <submittedName>
        <fullName evidence="1">Uncharacterized protein</fullName>
    </submittedName>
</protein>
<gene>
    <name evidence="1" type="ORF">M514_05082</name>
</gene>